<proteinExistence type="predicted"/>
<keyword evidence="3" id="KW-1185">Reference proteome</keyword>
<keyword evidence="1" id="KW-0732">Signal</keyword>
<protein>
    <recommendedName>
        <fullName evidence="4">DUF4402 domain-containing protein</fullName>
    </recommendedName>
</protein>
<dbReference type="EMBL" id="CP059693">
    <property type="protein sequence ID" value="WDE12071.1"/>
    <property type="molecule type" value="Genomic_DNA"/>
</dbReference>
<accession>A0ABY7VGB6</accession>
<evidence type="ECO:0000313" key="3">
    <source>
        <dbReference type="Proteomes" id="UP001215231"/>
    </source>
</evidence>
<organism evidence="2 3">
    <name type="scientific">Thalassomonas haliotis</name>
    <dbReference type="NCBI Taxonomy" id="485448"/>
    <lineage>
        <taxon>Bacteria</taxon>
        <taxon>Pseudomonadati</taxon>
        <taxon>Pseudomonadota</taxon>
        <taxon>Gammaproteobacteria</taxon>
        <taxon>Alteromonadales</taxon>
        <taxon>Colwelliaceae</taxon>
        <taxon>Thalassomonas</taxon>
    </lineage>
</organism>
<dbReference type="Proteomes" id="UP001215231">
    <property type="component" value="Chromosome"/>
</dbReference>
<feature type="signal peptide" evidence="1">
    <location>
        <begin position="1"/>
        <end position="27"/>
    </location>
</feature>
<dbReference type="RefSeq" id="WP_274052329.1">
    <property type="nucleotide sequence ID" value="NZ_CP059693.1"/>
</dbReference>
<feature type="chain" id="PRO_5047509675" description="DUF4402 domain-containing protein" evidence="1">
    <location>
        <begin position="28"/>
        <end position="200"/>
    </location>
</feature>
<evidence type="ECO:0000256" key="1">
    <source>
        <dbReference type="SAM" id="SignalP"/>
    </source>
</evidence>
<gene>
    <name evidence="2" type="ORF">H3N35_00850</name>
</gene>
<evidence type="ECO:0008006" key="4">
    <source>
        <dbReference type="Google" id="ProtNLM"/>
    </source>
</evidence>
<name>A0ABY7VGB6_9GAMM</name>
<evidence type="ECO:0000313" key="2">
    <source>
        <dbReference type="EMBL" id="WDE12071.1"/>
    </source>
</evidence>
<reference evidence="2 3" key="1">
    <citation type="journal article" date="2022" name="Mar. Drugs">
        <title>Bioassay-Guided Fractionation Leads to the Detection of Cholic Acid Generated by the Rare Thalassomonas sp.</title>
        <authorList>
            <person name="Pheiffer F."/>
            <person name="Schneider Y.K."/>
            <person name="Hansen E.H."/>
            <person name="Andersen J.H."/>
            <person name="Isaksson J."/>
            <person name="Busche T."/>
            <person name="R C."/>
            <person name="Kalinowski J."/>
            <person name="Zyl L.V."/>
            <person name="Trindade M."/>
        </authorList>
    </citation>
    <scope>NUCLEOTIDE SEQUENCE [LARGE SCALE GENOMIC DNA]</scope>
    <source>
        <strain evidence="2 3">A5K-61T</strain>
    </source>
</reference>
<sequence>MLNLNHNRITKVLTATFLTAVSAQSFAATAPSTVSVTVQNTFTLTEDTALSFGTVRATADPTGGVNIGTLVLAADGTTSTTAVANSSMTQLAAGSVGQFTVTNAAPFTNLTITFPADFELTAAAAPPGSPNFDILQADWTAIVRGGANDGVAYAPSNLQTDVTGTVSFDAGTSLKTDATVTTSAYIDAAYSGNYTMTVDY</sequence>